<feature type="compositionally biased region" description="Basic residues" evidence="1">
    <location>
        <begin position="224"/>
        <end position="237"/>
    </location>
</feature>
<accession>A0A6J4U417</accession>
<feature type="non-terminal residue" evidence="2">
    <location>
        <position position="1"/>
    </location>
</feature>
<protein>
    <submittedName>
        <fullName evidence="2">Uncharacterized protein</fullName>
    </submittedName>
</protein>
<organism evidence="2">
    <name type="scientific">uncultured Solirubrobacteraceae bacterium</name>
    <dbReference type="NCBI Taxonomy" id="1162706"/>
    <lineage>
        <taxon>Bacteria</taxon>
        <taxon>Bacillati</taxon>
        <taxon>Actinomycetota</taxon>
        <taxon>Thermoleophilia</taxon>
        <taxon>Solirubrobacterales</taxon>
        <taxon>Solirubrobacteraceae</taxon>
        <taxon>environmental samples</taxon>
    </lineage>
</organism>
<evidence type="ECO:0000256" key="1">
    <source>
        <dbReference type="SAM" id="MobiDB-lite"/>
    </source>
</evidence>
<feature type="compositionally biased region" description="Basic residues" evidence="1">
    <location>
        <begin position="248"/>
        <end position="266"/>
    </location>
</feature>
<feature type="region of interest" description="Disordered" evidence="1">
    <location>
        <begin position="291"/>
        <end position="461"/>
    </location>
</feature>
<feature type="region of interest" description="Disordered" evidence="1">
    <location>
        <begin position="1"/>
        <end position="266"/>
    </location>
</feature>
<feature type="compositionally biased region" description="Low complexity" evidence="1">
    <location>
        <begin position="131"/>
        <end position="140"/>
    </location>
</feature>
<evidence type="ECO:0000313" key="2">
    <source>
        <dbReference type="EMBL" id="CAA9540359.1"/>
    </source>
</evidence>
<feature type="compositionally biased region" description="Basic and acidic residues" evidence="1">
    <location>
        <begin position="201"/>
        <end position="222"/>
    </location>
</feature>
<feature type="compositionally biased region" description="Basic and acidic residues" evidence="1">
    <location>
        <begin position="484"/>
        <end position="504"/>
    </location>
</feature>
<feature type="compositionally biased region" description="Basic and acidic residues" evidence="1">
    <location>
        <begin position="1"/>
        <end position="14"/>
    </location>
</feature>
<feature type="non-terminal residue" evidence="2">
    <location>
        <position position="619"/>
    </location>
</feature>
<reference evidence="2" key="1">
    <citation type="submission" date="2020-02" db="EMBL/GenBank/DDBJ databases">
        <authorList>
            <person name="Meier V. D."/>
        </authorList>
    </citation>
    <scope>NUCLEOTIDE SEQUENCE</scope>
    <source>
        <strain evidence="2">AVDCRST_MAG30</strain>
    </source>
</reference>
<feature type="region of interest" description="Disordered" evidence="1">
    <location>
        <begin position="480"/>
        <end position="619"/>
    </location>
</feature>
<dbReference type="EMBL" id="CADCVS010000615">
    <property type="protein sequence ID" value="CAA9540359.1"/>
    <property type="molecule type" value="Genomic_DNA"/>
</dbReference>
<feature type="compositionally biased region" description="Basic residues" evidence="1">
    <location>
        <begin position="163"/>
        <end position="172"/>
    </location>
</feature>
<feature type="compositionally biased region" description="Basic residues" evidence="1">
    <location>
        <begin position="361"/>
        <end position="380"/>
    </location>
</feature>
<dbReference type="AlphaFoldDB" id="A0A6J4U417"/>
<feature type="compositionally biased region" description="Basic and acidic residues" evidence="1">
    <location>
        <begin position="592"/>
        <end position="619"/>
    </location>
</feature>
<feature type="compositionally biased region" description="Basic residues" evidence="1">
    <location>
        <begin position="415"/>
        <end position="428"/>
    </location>
</feature>
<gene>
    <name evidence="2" type="ORF">AVDCRST_MAG30-4681</name>
</gene>
<feature type="compositionally biased region" description="Basic residues" evidence="1">
    <location>
        <begin position="80"/>
        <end position="105"/>
    </location>
</feature>
<feature type="compositionally biased region" description="Gly residues" evidence="1">
    <location>
        <begin position="324"/>
        <end position="334"/>
    </location>
</feature>
<feature type="compositionally biased region" description="Basic residues" evidence="1">
    <location>
        <begin position="183"/>
        <end position="200"/>
    </location>
</feature>
<name>A0A6J4U417_9ACTN</name>
<proteinExistence type="predicted"/>
<feature type="compositionally biased region" description="Low complexity" evidence="1">
    <location>
        <begin position="59"/>
        <end position="75"/>
    </location>
</feature>
<feature type="compositionally biased region" description="Basic residues" evidence="1">
    <location>
        <begin position="15"/>
        <end position="31"/>
    </location>
</feature>
<sequence>ADPPPDPRPRAERPRRARPCRAGARRRRRLVPGRVDRRAQRRHRGARGRGPRPRRLGRGRLPQARGGRPARLPGADGRRRLARARARRRGPRGPGVRRHRRRRRRPPPDGRLRLGRRALRRHRPRRRPAHPAHGAAAARARLPRGARHRPARRHGHQRDGLRRVHRQRRRRRDPPLGLDVGARRRRPRRQPGPGRRRRQRAPADRRLGRGQRRRDVGREPPRRPPPRLRPAHHRARALRGAPGGLAARLRRRAGRSRRLAGHRRRGRRVLRVGRLAPGLRRRLAHRGPAARRLPVRGPGPDRHRCPVGQPALRDERPRHRPCGRRGGGLHGGRGLPRQDGRLHAPGAPRRLGQRLADLPGHRGRRAPAGRPRVAPRRRRLGAPDHPGALQARREGLRARDDGVGARVRPGDRRPRDHRRQERRLRHRLPAGPAGVAAPRRRALRQAPGRARRAEHEPVPAQVAAHPEVAARLGAVGPAAVQAVHGRDGDRHDHRDPVRRPDAPLRGRAQVARGVDRPPRPGRLEPRALPAGRPGGARGPGPRERHPQARPDAQGRGVGLRRGHGHQDDLRRLRRPHRAGHGEAHRAPLQAARDLHADRAGRGPRRQRDTGDHPPAHQEV</sequence>
<feature type="compositionally biased region" description="Basic and acidic residues" evidence="1">
    <location>
        <begin position="513"/>
        <end position="525"/>
    </location>
</feature>
<feature type="compositionally biased region" description="Basic and acidic residues" evidence="1">
    <location>
        <begin position="391"/>
        <end position="414"/>
    </location>
</feature>
<feature type="compositionally biased region" description="Basic residues" evidence="1">
    <location>
        <begin position="141"/>
        <end position="156"/>
    </location>
</feature>
<feature type="compositionally biased region" description="Basic residues" evidence="1">
    <location>
        <begin position="39"/>
        <end position="58"/>
    </location>
</feature>
<feature type="compositionally biased region" description="Basic residues" evidence="1">
    <location>
        <begin position="113"/>
        <end position="130"/>
    </location>
</feature>
<feature type="compositionally biased region" description="Low complexity" evidence="1">
    <location>
        <begin position="238"/>
        <end position="247"/>
    </location>
</feature>